<reference evidence="3 4" key="1">
    <citation type="submission" date="2019-08" db="EMBL/GenBank/DDBJ databases">
        <title>Genome sequence of Gillisia hiemivivida IC154 (type strain).</title>
        <authorList>
            <person name="Bowman J.P."/>
        </authorList>
    </citation>
    <scope>NUCLEOTIDE SEQUENCE [LARGE SCALE GENOMIC DNA]</scope>
    <source>
        <strain evidence="3 4">IC154</strain>
    </source>
</reference>
<dbReference type="PANTHER" id="PTHR34703">
    <property type="entry name" value="ANTIPORTER SUBUNIT MNHG2-RELATED"/>
    <property type="match status" value="1"/>
</dbReference>
<feature type="transmembrane region" description="Helical" evidence="2">
    <location>
        <begin position="6"/>
        <end position="25"/>
    </location>
</feature>
<dbReference type="Pfam" id="PF03334">
    <property type="entry name" value="PhaG_MnhG_YufB"/>
    <property type="match status" value="1"/>
</dbReference>
<keyword evidence="2" id="KW-0472">Membrane</keyword>
<dbReference type="GO" id="GO:0015385">
    <property type="term" value="F:sodium:proton antiporter activity"/>
    <property type="evidence" value="ECO:0007669"/>
    <property type="project" value="TreeGrafter"/>
</dbReference>
<feature type="coiled-coil region" evidence="1">
    <location>
        <begin position="100"/>
        <end position="136"/>
    </location>
</feature>
<feature type="transmembrane region" description="Helical" evidence="2">
    <location>
        <begin position="37"/>
        <end position="55"/>
    </location>
</feature>
<organism evidence="3 4">
    <name type="scientific">Gillisia hiemivivida</name>
    <dbReference type="NCBI Taxonomy" id="291190"/>
    <lineage>
        <taxon>Bacteria</taxon>
        <taxon>Pseudomonadati</taxon>
        <taxon>Bacteroidota</taxon>
        <taxon>Flavobacteriia</taxon>
        <taxon>Flavobacteriales</taxon>
        <taxon>Flavobacteriaceae</taxon>
        <taxon>Gillisia</taxon>
    </lineage>
</organism>
<dbReference type="Proteomes" id="UP000321367">
    <property type="component" value="Unassembled WGS sequence"/>
</dbReference>
<dbReference type="PANTHER" id="PTHR34703:SF1">
    <property type="entry name" value="ANTIPORTER SUBUNIT MNHG2-RELATED"/>
    <property type="match status" value="1"/>
</dbReference>
<keyword evidence="2" id="KW-0812">Transmembrane</keyword>
<evidence type="ECO:0000313" key="4">
    <source>
        <dbReference type="Proteomes" id="UP000321367"/>
    </source>
</evidence>
<dbReference type="EMBL" id="VORY01000009">
    <property type="protein sequence ID" value="TXD93595.1"/>
    <property type="molecule type" value="Genomic_DNA"/>
</dbReference>
<sequence>MTDIFVAIFSLSGAIFILFASIGLIRMPDAYLRISVTTKAATLGIGLLLLAATIHFQDFSITTRVFAIILFILLTAPISAHLIGRASYFSGVKLWKHSIMNDLEGKYDKVTQELKSEDVEELKKRKKKEKELIKKKPLK</sequence>
<feature type="transmembrane region" description="Helical" evidence="2">
    <location>
        <begin position="61"/>
        <end position="83"/>
    </location>
</feature>
<comment type="caution">
    <text evidence="3">The sequence shown here is derived from an EMBL/GenBank/DDBJ whole genome shotgun (WGS) entry which is preliminary data.</text>
</comment>
<dbReference type="NCBIfam" id="NF009314">
    <property type="entry name" value="PRK12674.1-2"/>
    <property type="match status" value="1"/>
</dbReference>
<accession>A0A5C6ZRY5</accession>
<dbReference type="AlphaFoldDB" id="A0A5C6ZRY5"/>
<gene>
    <name evidence="3" type="ORF">ES724_09205</name>
</gene>
<keyword evidence="4" id="KW-1185">Reference proteome</keyword>
<name>A0A5C6ZRY5_9FLAO</name>
<keyword evidence="1" id="KW-0175">Coiled coil</keyword>
<dbReference type="RefSeq" id="WP_146932336.1">
    <property type="nucleotide sequence ID" value="NZ_CBCSHZ010000011.1"/>
</dbReference>
<evidence type="ECO:0000256" key="2">
    <source>
        <dbReference type="SAM" id="Phobius"/>
    </source>
</evidence>
<dbReference type="NCBIfam" id="TIGR01300">
    <property type="entry name" value="CPA3_mnhG_phaG"/>
    <property type="match status" value="1"/>
</dbReference>
<dbReference type="OrthoDB" id="9806575at2"/>
<evidence type="ECO:0000313" key="3">
    <source>
        <dbReference type="EMBL" id="TXD93595.1"/>
    </source>
</evidence>
<protein>
    <submittedName>
        <fullName evidence="3">Monovalent cation/H(+) antiporter subunit G</fullName>
    </submittedName>
</protein>
<evidence type="ECO:0000256" key="1">
    <source>
        <dbReference type="SAM" id="Coils"/>
    </source>
</evidence>
<dbReference type="InterPro" id="IPR005133">
    <property type="entry name" value="PhaG_MnhG_YufB"/>
</dbReference>
<keyword evidence="2" id="KW-1133">Transmembrane helix</keyword>
<proteinExistence type="predicted"/>